<dbReference type="GO" id="GO:0008270">
    <property type="term" value="F:zinc ion binding"/>
    <property type="evidence" value="ECO:0007669"/>
    <property type="project" value="UniProtKB-KW"/>
</dbReference>
<evidence type="ECO:0000256" key="4">
    <source>
        <dbReference type="ARBA" id="ARBA00022833"/>
    </source>
</evidence>
<evidence type="ECO:0000259" key="6">
    <source>
        <dbReference type="Pfam" id="PF01485"/>
    </source>
</evidence>
<dbReference type="RefSeq" id="XP_024688125.1">
    <property type="nucleotide sequence ID" value="XM_024831554.1"/>
</dbReference>
<evidence type="ECO:0000256" key="3">
    <source>
        <dbReference type="ARBA" id="ARBA00022786"/>
    </source>
</evidence>
<keyword evidence="1" id="KW-0479">Metal-binding</keyword>
<dbReference type="STRING" id="1392255.A0A2I1CPH5"/>
<organism evidence="7 8">
    <name type="scientific">Aspergillus novofumigatus (strain IBT 16806)</name>
    <dbReference type="NCBI Taxonomy" id="1392255"/>
    <lineage>
        <taxon>Eukaryota</taxon>
        <taxon>Fungi</taxon>
        <taxon>Dikarya</taxon>
        <taxon>Ascomycota</taxon>
        <taxon>Pezizomycotina</taxon>
        <taxon>Eurotiomycetes</taxon>
        <taxon>Eurotiomycetidae</taxon>
        <taxon>Eurotiales</taxon>
        <taxon>Aspergillaceae</taxon>
        <taxon>Aspergillus</taxon>
        <taxon>Aspergillus subgen. Fumigati</taxon>
    </lineage>
</organism>
<keyword evidence="2" id="KW-0863">Zinc-finger</keyword>
<keyword evidence="3" id="KW-0833">Ubl conjugation pathway</keyword>
<evidence type="ECO:0000313" key="8">
    <source>
        <dbReference type="Proteomes" id="UP000234474"/>
    </source>
</evidence>
<dbReference type="Pfam" id="PF01485">
    <property type="entry name" value="IBR"/>
    <property type="match status" value="1"/>
</dbReference>
<keyword evidence="8" id="KW-1185">Reference proteome</keyword>
<dbReference type="EMBL" id="MSZS01000001">
    <property type="protein sequence ID" value="PKX99530.1"/>
    <property type="molecule type" value="Genomic_DNA"/>
</dbReference>
<feature type="domain" description="IBR" evidence="6">
    <location>
        <begin position="165"/>
        <end position="219"/>
    </location>
</feature>
<evidence type="ECO:0000256" key="1">
    <source>
        <dbReference type="ARBA" id="ARBA00022723"/>
    </source>
</evidence>
<gene>
    <name evidence="7" type="ORF">P174DRAFT_509440</name>
</gene>
<dbReference type="GO" id="GO:0016567">
    <property type="term" value="P:protein ubiquitination"/>
    <property type="evidence" value="ECO:0007669"/>
    <property type="project" value="InterPro"/>
</dbReference>
<evidence type="ECO:0000256" key="2">
    <source>
        <dbReference type="ARBA" id="ARBA00022771"/>
    </source>
</evidence>
<reference evidence="8" key="1">
    <citation type="journal article" date="2018" name="Proc. Natl. Acad. Sci. U.S.A.">
        <title>Linking secondary metabolites to gene clusters through genome sequencing of six diverse Aspergillus species.</title>
        <authorList>
            <person name="Kaerboelling I."/>
            <person name="Vesth T.C."/>
            <person name="Frisvad J.C."/>
            <person name="Nybo J.L."/>
            <person name="Theobald S."/>
            <person name="Kuo A."/>
            <person name="Bowyer P."/>
            <person name="Matsuda Y."/>
            <person name="Mondo S."/>
            <person name="Lyhne E.K."/>
            <person name="Kogle M.E."/>
            <person name="Clum A."/>
            <person name="Lipzen A."/>
            <person name="Salamov A."/>
            <person name="Ngan C.Y."/>
            <person name="Daum C."/>
            <person name="Chiniquy J."/>
            <person name="Barry K."/>
            <person name="LaButti K."/>
            <person name="Haridas S."/>
            <person name="Simmons B.A."/>
            <person name="Magnuson J.K."/>
            <person name="Mortensen U.H."/>
            <person name="Larsen T.O."/>
            <person name="Grigoriev I.V."/>
            <person name="Baker S.E."/>
            <person name="Andersen M.R."/>
        </authorList>
    </citation>
    <scope>NUCLEOTIDE SEQUENCE [LARGE SCALE GENOMIC DNA]</scope>
    <source>
        <strain evidence="8">IBT 16806</strain>
    </source>
</reference>
<dbReference type="Proteomes" id="UP000234474">
    <property type="component" value="Unassembled WGS sequence"/>
</dbReference>
<sequence length="398" mass="45970">MAFVLAPEIDQPTADLLVQLQLQDASLYFKSSKGKSRDPTDEELAFQLQNKELEIISHFAAAVQADRCIVAVNQVEEENACNNQDIARQWMENGCLESSADFKSKSVTLDDETLAKLQILYVSGMEGYQNIGIIGEFVNMACVPCQHEYYYPSRIFLKSNLIEQYEKKKIEFKTPNRTYCYYSECDAFINTSHINGEVATCPSCGHITYTNCKGRAHMGDYLNNTAMQQLLATAQENRWQRCYSCWRMVELDHGCNHIMFDERRLLARAYQLIDRDGDQPLAAKPPPDINEPRLEGHLAMETNKFHIESQEAQPEQADEESHAAPEASASPSSQTPRDILVARTIQELRENHECMHDRWKYIRGPHRCEECSYYLREYIFECRQCRIQACNRCRRNRL</sequence>
<dbReference type="VEuPathDB" id="FungiDB:P174DRAFT_509440"/>
<keyword evidence="4" id="KW-0862">Zinc</keyword>
<evidence type="ECO:0000313" key="7">
    <source>
        <dbReference type="EMBL" id="PKX99530.1"/>
    </source>
</evidence>
<dbReference type="InterPro" id="IPR031127">
    <property type="entry name" value="E3_UB_ligase_RBR"/>
</dbReference>
<dbReference type="GO" id="GO:0004842">
    <property type="term" value="F:ubiquitin-protein transferase activity"/>
    <property type="evidence" value="ECO:0007669"/>
    <property type="project" value="InterPro"/>
</dbReference>
<dbReference type="AlphaFoldDB" id="A0A2I1CPH5"/>
<protein>
    <submittedName>
        <fullName evidence="7">RING finger protein</fullName>
    </submittedName>
</protein>
<dbReference type="InterPro" id="IPR002867">
    <property type="entry name" value="IBR_dom"/>
</dbReference>
<evidence type="ECO:0000256" key="5">
    <source>
        <dbReference type="SAM" id="MobiDB-lite"/>
    </source>
</evidence>
<name>A0A2I1CPH5_ASPN1</name>
<accession>A0A2I1CPH5</accession>
<feature type="compositionally biased region" description="Low complexity" evidence="5">
    <location>
        <begin position="324"/>
        <end position="333"/>
    </location>
</feature>
<feature type="region of interest" description="Disordered" evidence="5">
    <location>
        <begin position="309"/>
        <end position="336"/>
    </location>
</feature>
<proteinExistence type="predicted"/>
<dbReference type="OrthoDB" id="9977870at2759"/>
<dbReference type="PANTHER" id="PTHR11685">
    <property type="entry name" value="RBR FAMILY RING FINGER AND IBR DOMAIN-CONTAINING"/>
    <property type="match status" value="1"/>
</dbReference>
<comment type="caution">
    <text evidence="7">The sequence shown here is derived from an EMBL/GenBank/DDBJ whole genome shotgun (WGS) entry which is preliminary data.</text>
</comment>
<dbReference type="GeneID" id="36538891"/>